<dbReference type="PROSITE" id="PS51101">
    <property type="entry name" value="PTS_EIIB_TYPE_4"/>
    <property type="match status" value="1"/>
</dbReference>
<dbReference type="EMBL" id="CP001739">
    <property type="protein sequence ID" value="ACZ10095.1"/>
    <property type="molecule type" value="Genomic_DNA"/>
</dbReference>
<feature type="domain" description="PTS EIIB type-4" evidence="8">
    <location>
        <begin position="1"/>
        <end position="165"/>
    </location>
</feature>
<evidence type="ECO:0000256" key="5">
    <source>
        <dbReference type="ARBA" id="ARBA00022679"/>
    </source>
</evidence>
<evidence type="ECO:0000313" key="9">
    <source>
        <dbReference type="EMBL" id="ACZ10095.1"/>
    </source>
</evidence>
<reference evidence="10" key="1">
    <citation type="submission" date="2009-09" db="EMBL/GenBank/DDBJ databases">
        <title>The complete chromosome of Sebaldella termitidis ATCC 33386.</title>
        <authorList>
            <consortium name="US DOE Joint Genome Institute (JGI-PGF)"/>
            <person name="Lucas S."/>
            <person name="Copeland A."/>
            <person name="Lapidus A."/>
            <person name="Glavina del Rio T."/>
            <person name="Dalin E."/>
            <person name="Tice H."/>
            <person name="Bruce D."/>
            <person name="Goodwin L."/>
            <person name="Pitluck S."/>
            <person name="Kyrpides N."/>
            <person name="Mavromatis K."/>
            <person name="Ivanova N."/>
            <person name="Mikhailova N."/>
            <person name="Sims D."/>
            <person name="Meincke L."/>
            <person name="Brettin T."/>
            <person name="Detter J.C."/>
            <person name="Han C."/>
            <person name="Larimer F."/>
            <person name="Land M."/>
            <person name="Hauser L."/>
            <person name="Markowitz V."/>
            <person name="Cheng J.F."/>
            <person name="Hugenholtz P."/>
            <person name="Woyke T."/>
            <person name="Wu D."/>
            <person name="Eisen J.A."/>
        </authorList>
    </citation>
    <scope>NUCLEOTIDE SEQUENCE [LARGE SCALE GENOMIC DNA]</scope>
    <source>
        <strain evidence="10">ATCC 33386 / NCTC 11300</strain>
    </source>
</reference>
<sequence>MAISFIRVDDRIIHGQVVTRWSMERPCDGIIAVNDKCATNDLLKNALKAASTKKTFIWTHEQFLQKMDEAVKSGKNYFVITKEPVTMAKLLVDNGMTVNVQTLNVGPQSARGNTIYVNKNCDVTNEEFEAYEKIHQAGYNVEFQLVPDSTKVTYESIRSKVQKKGDN</sequence>
<dbReference type="InterPro" id="IPR004720">
    <property type="entry name" value="PTS_IIB_sorbose-sp"/>
</dbReference>
<evidence type="ECO:0000313" key="10">
    <source>
        <dbReference type="Proteomes" id="UP000000845"/>
    </source>
</evidence>
<dbReference type="GO" id="GO:0016301">
    <property type="term" value="F:kinase activity"/>
    <property type="evidence" value="ECO:0007669"/>
    <property type="project" value="UniProtKB-KW"/>
</dbReference>
<evidence type="ECO:0000256" key="3">
    <source>
        <dbReference type="ARBA" id="ARBA00022490"/>
    </source>
</evidence>
<evidence type="ECO:0000256" key="2">
    <source>
        <dbReference type="ARBA" id="ARBA00022448"/>
    </source>
</evidence>
<dbReference type="GO" id="GO:0008982">
    <property type="term" value="F:protein-N(PI)-phosphohistidine-sugar phosphotransferase activity"/>
    <property type="evidence" value="ECO:0007669"/>
    <property type="project" value="InterPro"/>
</dbReference>
<dbReference type="GO" id="GO:0009401">
    <property type="term" value="P:phosphoenolpyruvate-dependent sugar phosphotransferase system"/>
    <property type="evidence" value="ECO:0007669"/>
    <property type="project" value="UniProtKB-KW"/>
</dbReference>
<dbReference type="KEGG" id="str:Sterm_3254"/>
<reference evidence="9 10" key="2">
    <citation type="journal article" date="2010" name="Stand. Genomic Sci.">
        <title>Complete genome sequence of Sebaldella termitidis type strain (NCTC 11300).</title>
        <authorList>
            <person name="Harmon-Smith M."/>
            <person name="Celia L."/>
            <person name="Chertkov O."/>
            <person name="Lapidus A."/>
            <person name="Copeland A."/>
            <person name="Glavina Del Rio T."/>
            <person name="Nolan M."/>
            <person name="Lucas S."/>
            <person name="Tice H."/>
            <person name="Cheng J.F."/>
            <person name="Han C."/>
            <person name="Detter J.C."/>
            <person name="Bruce D."/>
            <person name="Goodwin L."/>
            <person name="Pitluck S."/>
            <person name="Pati A."/>
            <person name="Liolios K."/>
            <person name="Ivanova N."/>
            <person name="Mavromatis K."/>
            <person name="Mikhailova N."/>
            <person name="Chen A."/>
            <person name="Palaniappan K."/>
            <person name="Land M."/>
            <person name="Hauser L."/>
            <person name="Chang Y.J."/>
            <person name="Jeffries C.D."/>
            <person name="Brettin T."/>
            <person name="Goker M."/>
            <person name="Beck B."/>
            <person name="Bristow J."/>
            <person name="Eisen J.A."/>
            <person name="Markowitz V."/>
            <person name="Hugenholtz P."/>
            <person name="Kyrpides N.C."/>
            <person name="Klenk H.P."/>
            <person name="Chen F."/>
        </authorList>
    </citation>
    <scope>NUCLEOTIDE SEQUENCE [LARGE SCALE GENOMIC DNA]</scope>
    <source>
        <strain evidence="10">ATCC 33386 / NCTC 11300</strain>
    </source>
</reference>
<keyword evidence="4" id="KW-0762">Sugar transport</keyword>
<keyword evidence="10" id="KW-1185">Reference proteome</keyword>
<dbReference type="RefSeq" id="WP_012862677.1">
    <property type="nucleotide sequence ID" value="NC_013517.1"/>
</dbReference>
<dbReference type="Proteomes" id="UP000000845">
    <property type="component" value="Chromosome"/>
</dbReference>
<comment type="subcellular location">
    <subcellularLocation>
        <location evidence="1">Cytoplasm</location>
    </subcellularLocation>
</comment>
<proteinExistence type="predicted"/>
<keyword evidence="7" id="KW-0418">Kinase</keyword>
<dbReference type="AlphaFoldDB" id="D1APR1"/>
<keyword evidence="6" id="KW-0598">Phosphotransferase system</keyword>
<gene>
    <name evidence="9" type="ordered locus">Sterm_3254</name>
</gene>
<dbReference type="eggNOG" id="COG3444">
    <property type="taxonomic scope" value="Bacteria"/>
</dbReference>
<organism evidence="9 10">
    <name type="scientific">Sebaldella termitidis (strain ATCC 33386 / NCTC 11300)</name>
    <dbReference type="NCBI Taxonomy" id="526218"/>
    <lineage>
        <taxon>Bacteria</taxon>
        <taxon>Fusobacteriati</taxon>
        <taxon>Fusobacteriota</taxon>
        <taxon>Fusobacteriia</taxon>
        <taxon>Fusobacteriales</taxon>
        <taxon>Leptotrichiaceae</taxon>
        <taxon>Sebaldella</taxon>
    </lineage>
</organism>
<dbReference type="GO" id="GO:0005737">
    <property type="term" value="C:cytoplasm"/>
    <property type="evidence" value="ECO:0007669"/>
    <property type="project" value="UniProtKB-SubCell"/>
</dbReference>
<dbReference type="InterPro" id="IPR036667">
    <property type="entry name" value="PTS_IIB_sorbose-sp_sf"/>
</dbReference>
<protein>
    <submittedName>
        <fullName evidence="9">PTS system sorbose subfamily IIB component</fullName>
    </submittedName>
</protein>
<evidence type="ECO:0000256" key="1">
    <source>
        <dbReference type="ARBA" id="ARBA00004496"/>
    </source>
</evidence>
<name>D1APR1_SEBTE</name>
<accession>D1APR1</accession>
<evidence type="ECO:0000256" key="7">
    <source>
        <dbReference type="ARBA" id="ARBA00022777"/>
    </source>
</evidence>
<keyword evidence="5" id="KW-0808">Transferase</keyword>
<evidence type="ECO:0000256" key="4">
    <source>
        <dbReference type="ARBA" id="ARBA00022597"/>
    </source>
</evidence>
<dbReference type="Pfam" id="PF03830">
    <property type="entry name" value="PTSIIB_sorb"/>
    <property type="match status" value="1"/>
</dbReference>
<keyword evidence="3" id="KW-0963">Cytoplasm</keyword>
<evidence type="ECO:0000259" key="8">
    <source>
        <dbReference type="PROSITE" id="PS51101"/>
    </source>
</evidence>
<evidence type="ECO:0000256" key="6">
    <source>
        <dbReference type="ARBA" id="ARBA00022683"/>
    </source>
</evidence>
<dbReference type="SUPFAM" id="SSF52728">
    <property type="entry name" value="PTS IIb component"/>
    <property type="match status" value="1"/>
</dbReference>
<dbReference type="Gene3D" id="3.40.35.10">
    <property type="entry name" value="Phosphotransferase system, sorbose subfamily IIB component"/>
    <property type="match status" value="1"/>
</dbReference>
<dbReference type="HOGENOM" id="CLU_116175_0_0_0"/>
<keyword evidence="2" id="KW-0813">Transport</keyword>
<dbReference type="STRING" id="526218.Sterm_3254"/>